<keyword evidence="2" id="KW-1185">Reference proteome</keyword>
<evidence type="ECO:0000313" key="2">
    <source>
        <dbReference type="Proteomes" id="UP001177021"/>
    </source>
</evidence>
<comment type="caution">
    <text evidence="1">The sequence shown here is derived from an EMBL/GenBank/DDBJ whole genome shotgun (WGS) entry which is preliminary data.</text>
</comment>
<protein>
    <submittedName>
        <fullName evidence="1">Uncharacterized protein</fullName>
    </submittedName>
</protein>
<sequence length="283" mass="32053">MTPSSTTKLTLKLLIDTKNEKVLFAEASKPVVDFIFNILSLPIGTVVKLIGNNGMVGSIGNLYQSVENLNHNYMQQDLNKDVLLNPSAPRWSIEITHRLPPHEEPLQNLDATSAVILEDELNKEDQEEYDDYDEDEDEYKDEEEEEDSEESEDDNIAGGETMFYMCPNECSYNVTCDKTTRCSSCKRAMNNKINHVGNYVDKEYTIKNGFVKDVTFIVMDDLVIQPMQALSGITILNKFNIKDIGTLKEMVVELGVDQPKRVVNEAVEQIAYADRIIVNKVLL</sequence>
<reference evidence="1" key="1">
    <citation type="submission" date="2023-10" db="EMBL/GenBank/DDBJ databases">
        <authorList>
            <person name="Rodriguez Cubillos JULIANA M."/>
            <person name="De Vega J."/>
        </authorList>
    </citation>
    <scope>NUCLEOTIDE SEQUENCE</scope>
</reference>
<evidence type="ECO:0000313" key="1">
    <source>
        <dbReference type="EMBL" id="CAJ2631046.1"/>
    </source>
</evidence>
<name>A0ACB0IG73_TRIPR</name>
<dbReference type="Proteomes" id="UP001177021">
    <property type="component" value="Unassembled WGS sequence"/>
</dbReference>
<proteinExistence type="predicted"/>
<accession>A0ACB0IG73</accession>
<dbReference type="EMBL" id="CASHSV030000001">
    <property type="protein sequence ID" value="CAJ2631046.1"/>
    <property type="molecule type" value="Genomic_DNA"/>
</dbReference>
<gene>
    <name evidence="1" type="ORF">MILVUS5_LOCUS2693</name>
</gene>
<organism evidence="1 2">
    <name type="scientific">Trifolium pratense</name>
    <name type="common">Red clover</name>
    <dbReference type="NCBI Taxonomy" id="57577"/>
    <lineage>
        <taxon>Eukaryota</taxon>
        <taxon>Viridiplantae</taxon>
        <taxon>Streptophyta</taxon>
        <taxon>Embryophyta</taxon>
        <taxon>Tracheophyta</taxon>
        <taxon>Spermatophyta</taxon>
        <taxon>Magnoliopsida</taxon>
        <taxon>eudicotyledons</taxon>
        <taxon>Gunneridae</taxon>
        <taxon>Pentapetalae</taxon>
        <taxon>rosids</taxon>
        <taxon>fabids</taxon>
        <taxon>Fabales</taxon>
        <taxon>Fabaceae</taxon>
        <taxon>Papilionoideae</taxon>
        <taxon>50 kb inversion clade</taxon>
        <taxon>NPAAA clade</taxon>
        <taxon>Hologalegina</taxon>
        <taxon>IRL clade</taxon>
        <taxon>Trifolieae</taxon>
        <taxon>Trifolium</taxon>
    </lineage>
</organism>